<dbReference type="OMA" id="DVKVYRV"/>
<proteinExistence type="predicted"/>
<dbReference type="Gene3D" id="3.40.1460.10">
    <property type="entry name" value="Nuclease A inhibitor-like"/>
    <property type="match status" value="1"/>
</dbReference>
<dbReference type="PANTHER" id="PTHR42093">
    <property type="match status" value="1"/>
</dbReference>
<dbReference type="EMBL" id="DS027045">
    <property type="protein sequence ID" value="EAW14047.1"/>
    <property type="molecule type" value="Genomic_DNA"/>
</dbReference>
<name>A1C6M6_ASPCL</name>
<keyword evidence="2" id="KW-1185">Reference proteome</keyword>
<accession>A1C6M6</accession>
<evidence type="ECO:0000313" key="2">
    <source>
        <dbReference type="Proteomes" id="UP000006701"/>
    </source>
</evidence>
<dbReference type="eggNOG" id="ENOG502SBFH">
    <property type="taxonomic scope" value="Eukaryota"/>
</dbReference>
<dbReference type="InterPro" id="IPR056539">
    <property type="entry name" value="NuiA-like"/>
</dbReference>
<sequence length="175" mass="18859">MSSDDAYMSFLNKANSDLNNARAEQAQSSAVRTETVDVGVQVLAPLRSVDAYYVSETDEPFEPVTLKWEGANKGIWPSPSQLSKLISPDTDLSSFIETLTPSTFDPKNQYSSALRAVRAAVTQASGSGEPAISESDVEVKVYRVKVGSSRVQYYILSLDAEGGTLVGLRAKAIES</sequence>
<dbReference type="Pfam" id="PF23151">
    <property type="entry name" value="NuiA_2"/>
    <property type="match status" value="1"/>
</dbReference>
<dbReference type="KEGG" id="act:ACLA_070800"/>
<dbReference type="GeneID" id="4708202"/>
<dbReference type="Proteomes" id="UP000006701">
    <property type="component" value="Unassembled WGS sequence"/>
</dbReference>
<dbReference type="OrthoDB" id="5366485at2759"/>
<protein>
    <submittedName>
        <fullName evidence="1">Uncharacterized protein</fullName>
    </submittedName>
</protein>
<gene>
    <name evidence="1" type="ORF">ACLA_070800</name>
</gene>
<dbReference type="PANTHER" id="PTHR42093:SF1">
    <property type="match status" value="1"/>
</dbReference>
<dbReference type="HOGENOM" id="CLU_092474_2_0_1"/>
<reference evidence="1 2" key="1">
    <citation type="journal article" date="2008" name="PLoS Genet.">
        <title>Genomic islands in the pathogenic filamentous fungus Aspergillus fumigatus.</title>
        <authorList>
            <person name="Fedorova N.D."/>
            <person name="Khaldi N."/>
            <person name="Joardar V.S."/>
            <person name="Maiti R."/>
            <person name="Amedeo P."/>
            <person name="Anderson M.J."/>
            <person name="Crabtree J."/>
            <person name="Silva J.C."/>
            <person name="Badger J.H."/>
            <person name="Albarraq A."/>
            <person name="Angiuoli S."/>
            <person name="Bussey H."/>
            <person name="Bowyer P."/>
            <person name="Cotty P.J."/>
            <person name="Dyer P.S."/>
            <person name="Egan A."/>
            <person name="Galens K."/>
            <person name="Fraser-Liggett C.M."/>
            <person name="Haas B.J."/>
            <person name="Inman J.M."/>
            <person name="Kent R."/>
            <person name="Lemieux S."/>
            <person name="Malavazi I."/>
            <person name="Orvis J."/>
            <person name="Roemer T."/>
            <person name="Ronning C.M."/>
            <person name="Sundaram J.P."/>
            <person name="Sutton G."/>
            <person name="Turner G."/>
            <person name="Venter J.C."/>
            <person name="White O.R."/>
            <person name="Whitty B.R."/>
            <person name="Youngman P."/>
            <person name="Wolfe K.H."/>
            <person name="Goldman G.H."/>
            <person name="Wortman J.R."/>
            <person name="Jiang B."/>
            <person name="Denning D.W."/>
            <person name="Nierman W.C."/>
        </authorList>
    </citation>
    <scope>NUCLEOTIDE SEQUENCE [LARGE SCALE GENOMIC DNA]</scope>
    <source>
        <strain evidence="2">ATCC 1007 / CBS 513.65 / DSM 816 / NCTC 3887 / NRRL 1</strain>
    </source>
</reference>
<dbReference type="VEuPathDB" id="FungiDB:ACLA_070800"/>
<dbReference type="RefSeq" id="XP_001275473.1">
    <property type="nucleotide sequence ID" value="XM_001275472.1"/>
</dbReference>
<dbReference type="AlphaFoldDB" id="A1C6M6"/>
<organism evidence="1 2">
    <name type="scientific">Aspergillus clavatus (strain ATCC 1007 / CBS 513.65 / DSM 816 / NCTC 3887 / NRRL 1 / QM 1276 / 107)</name>
    <dbReference type="NCBI Taxonomy" id="344612"/>
    <lineage>
        <taxon>Eukaryota</taxon>
        <taxon>Fungi</taxon>
        <taxon>Dikarya</taxon>
        <taxon>Ascomycota</taxon>
        <taxon>Pezizomycotina</taxon>
        <taxon>Eurotiomycetes</taxon>
        <taxon>Eurotiomycetidae</taxon>
        <taxon>Eurotiales</taxon>
        <taxon>Aspergillaceae</taxon>
        <taxon>Aspergillus</taxon>
        <taxon>Aspergillus subgen. Fumigati</taxon>
    </lineage>
</organism>
<evidence type="ECO:0000313" key="1">
    <source>
        <dbReference type="EMBL" id="EAW14047.1"/>
    </source>
</evidence>